<dbReference type="Gene3D" id="3.10.450.50">
    <property type="match status" value="1"/>
</dbReference>
<feature type="domain" description="RRM" evidence="3">
    <location>
        <begin position="322"/>
        <end position="407"/>
    </location>
</feature>
<evidence type="ECO:0000313" key="5">
    <source>
        <dbReference type="EMBL" id="KAK1441937.1"/>
    </source>
</evidence>
<dbReference type="InterPro" id="IPR032710">
    <property type="entry name" value="NTF2-like_dom_sf"/>
</dbReference>
<feature type="region of interest" description="Disordered" evidence="2">
    <location>
        <begin position="413"/>
        <end position="435"/>
    </location>
</feature>
<name>A0AAD8LHZ4_BABGI</name>
<keyword evidence="1" id="KW-0694">RNA-binding</keyword>
<organism evidence="5 6">
    <name type="scientific">Babesia gibsoni</name>
    <dbReference type="NCBI Taxonomy" id="33632"/>
    <lineage>
        <taxon>Eukaryota</taxon>
        <taxon>Sar</taxon>
        <taxon>Alveolata</taxon>
        <taxon>Apicomplexa</taxon>
        <taxon>Aconoidasida</taxon>
        <taxon>Piroplasmida</taxon>
        <taxon>Babesiidae</taxon>
        <taxon>Babesia</taxon>
    </lineage>
</organism>
<keyword evidence="6" id="KW-1185">Reference proteome</keyword>
<dbReference type="InterPro" id="IPR018222">
    <property type="entry name" value="Nuclear_transport_factor_2_euk"/>
</dbReference>
<gene>
    <name evidence="5" type="ORF">BgAZ_502690</name>
</gene>
<dbReference type="SUPFAM" id="SSF54427">
    <property type="entry name" value="NTF2-like"/>
    <property type="match status" value="1"/>
</dbReference>
<proteinExistence type="predicted"/>
<feature type="compositionally biased region" description="Polar residues" evidence="2">
    <location>
        <begin position="285"/>
        <end position="297"/>
    </location>
</feature>
<evidence type="ECO:0000259" key="4">
    <source>
        <dbReference type="PROSITE" id="PS50177"/>
    </source>
</evidence>
<evidence type="ECO:0008006" key="7">
    <source>
        <dbReference type="Google" id="ProtNLM"/>
    </source>
</evidence>
<evidence type="ECO:0000313" key="6">
    <source>
        <dbReference type="Proteomes" id="UP001230268"/>
    </source>
</evidence>
<dbReference type="Gene3D" id="3.30.70.330">
    <property type="match status" value="1"/>
</dbReference>
<dbReference type="Pfam" id="PF02136">
    <property type="entry name" value="NTF2"/>
    <property type="match status" value="1"/>
</dbReference>
<comment type="caution">
    <text evidence="5">The sequence shown here is derived from an EMBL/GenBank/DDBJ whole genome shotgun (WGS) entry which is preliminary data.</text>
</comment>
<dbReference type="PROSITE" id="PS50177">
    <property type="entry name" value="NTF2_DOMAIN"/>
    <property type="match status" value="1"/>
</dbReference>
<sequence length="743" mass="82477">MVAGRSVGVHDVTAQGQGRGYKPMDNHFDVGNPLHLGGYQAHPGTSGWSDGSHMPFDQNERFGAEAYNRFIGGATNYAPNAYNGNYQGNKTSLMPPSNSTGHVGNNNILMEAGIHNSTEMQADGARANAVAQGQQPAVDCEDVAQHFVFRYYSLLHSNPSGIFNLYAKTAQLCKPDLNGSRVVAVGHNEIKNYYALFSPSQITAVIRKIEVQSVGDKNALMILIVAELKLKIQSVPETQLVSQVVVLGSDQARVRYHILNDIAIINTRNQEYREQDKKKDDSKSTNNILQIKSRTTPPTRYEQLVQTADEGVINSQETRDKSKLIIFGLPSDITSDEVREALTSRMKSRANREWRILRVDLKKHYQNSEASPFYAFVHLDSSEAGEAVVGDNLSIRGCSLTVDFYKRNNTSKIATPNRANNRDQGKPAVWGRPNNRNERRPYIQYTKTHTASLFSWLRNSVFCCAGYRTAEADPLSDFSANIKDVVGSARSRITNAESVDDSTVVGDYRKILWSIRPRPSHQTVPLSPSAARWIVLSWISKLLNGETMNRKMLERLTVEASNGKNYIDAISSSVIKGFPGLHLAEDILSLETGDYVMAIDSIVESLTDHSSTNTITAAILSKPCSCCFAIYFNNRGHCKDVVLLEVNFATASKGMRGMAFASVEDLQEYLMEVPSLKSFSSVCYYIFTVKSPHHDESKVMQQPLPKMQVIKTTIPSRNNALESTDPRKDAKIVFSHAKLVAKM</sequence>
<dbReference type="SMART" id="SM00360">
    <property type="entry name" value="RRM"/>
    <property type="match status" value="1"/>
</dbReference>
<dbReference type="InterPro" id="IPR000504">
    <property type="entry name" value="RRM_dom"/>
</dbReference>
<feature type="domain" description="NTF2" evidence="4">
    <location>
        <begin position="143"/>
        <end position="265"/>
    </location>
</feature>
<feature type="compositionally biased region" description="Basic and acidic residues" evidence="2">
    <location>
        <begin position="271"/>
        <end position="283"/>
    </location>
</feature>
<protein>
    <recommendedName>
        <fullName evidence="7">RRM domain-containing protein</fullName>
    </recommendedName>
</protein>
<dbReference type="InterPro" id="IPR035979">
    <property type="entry name" value="RBD_domain_sf"/>
</dbReference>
<feature type="region of interest" description="Disordered" evidence="2">
    <location>
        <begin position="271"/>
        <end position="297"/>
    </location>
</feature>
<dbReference type="EMBL" id="JAVEPI010000005">
    <property type="protein sequence ID" value="KAK1441937.1"/>
    <property type="molecule type" value="Genomic_DNA"/>
</dbReference>
<dbReference type="Proteomes" id="UP001230268">
    <property type="component" value="Unassembled WGS sequence"/>
</dbReference>
<dbReference type="GO" id="GO:0003723">
    <property type="term" value="F:RNA binding"/>
    <property type="evidence" value="ECO:0007669"/>
    <property type="project" value="UniProtKB-UniRule"/>
</dbReference>
<dbReference type="AlphaFoldDB" id="A0AAD8LHZ4"/>
<evidence type="ECO:0000259" key="3">
    <source>
        <dbReference type="PROSITE" id="PS50102"/>
    </source>
</evidence>
<accession>A0AAD8LHZ4</accession>
<dbReference type="SUPFAM" id="SSF54928">
    <property type="entry name" value="RNA-binding domain, RBD"/>
    <property type="match status" value="1"/>
</dbReference>
<reference evidence="5" key="1">
    <citation type="submission" date="2023-08" db="EMBL/GenBank/DDBJ databases">
        <title>Draft sequence of the Babesia gibsoni genome.</title>
        <authorList>
            <person name="Yamagishi J.Y."/>
            <person name="Xuan X.X."/>
        </authorList>
    </citation>
    <scope>NUCLEOTIDE SEQUENCE</scope>
    <source>
        <strain evidence="5">Azabu</strain>
    </source>
</reference>
<dbReference type="InterPro" id="IPR002075">
    <property type="entry name" value="NTF2_dom"/>
</dbReference>
<evidence type="ECO:0000256" key="1">
    <source>
        <dbReference type="PROSITE-ProRule" id="PRU00176"/>
    </source>
</evidence>
<dbReference type="InterPro" id="IPR012677">
    <property type="entry name" value="Nucleotide-bd_a/b_plait_sf"/>
</dbReference>
<feature type="region of interest" description="Disordered" evidence="2">
    <location>
        <begin position="1"/>
        <end position="22"/>
    </location>
</feature>
<evidence type="ECO:0000256" key="2">
    <source>
        <dbReference type="SAM" id="MobiDB-lite"/>
    </source>
</evidence>
<dbReference type="PROSITE" id="PS50102">
    <property type="entry name" value="RRM"/>
    <property type="match status" value="1"/>
</dbReference>